<reference evidence="1 2" key="1">
    <citation type="submission" date="2020-08" db="EMBL/GenBank/DDBJ databases">
        <authorList>
            <person name="Liu C."/>
            <person name="Sun Q."/>
        </authorList>
    </citation>
    <scope>NUCLEOTIDE SEQUENCE [LARGE SCALE GENOMIC DNA]</scope>
    <source>
        <strain evidence="1 2">NSJ-57</strain>
    </source>
</reference>
<protein>
    <submittedName>
        <fullName evidence="1">EF2563 family selenium-dependent molybdenum hydroxylase system protein</fullName>
    </submittedName>
</protein>
<dbReference type="InterPro" id="IPR036291">
    <property type="entry name" value="NAD(P)-bd_dom_sf"/>
</dbReference>
<keyword evidence="2" id="KW-1185">Reference proteome</keyword>
<dbReference type="SUPFAM" id="SSF51735">
    <property type="entry name" value="NAD(P)-binding Rossmann-fold domains"/>
    <property type="match status" value="1"/>
</dbReference>
<sequence length="272" mass="29786">MKNIKDMIVVVRGGGDIATGSIQKLYRTGFKVLILEIDRPSAIRRKVAFCEAVYDNVVEVENIVCRRCSCMDEIEKCWNENEIPLAVDPDGEYIDLMKPDAVIDAILAKKNMGTKIEMAPIVIGLGPGFDAGVNCHIAIETMRGHNLGRLIFKGPTMKNTGVPGIIKGIGKERVIYSPIAGIIKNIKDIGDIVAKDEVLATIDDVPVRATISGVLRGIIRDGYEVSEKFKIADIDPRIEEQQNCYTISDKARAVGGATLEAVLYLINNLSKE</sequence>
<dbReference type="KEGG" id="fho:H9Q81_02665"/>
<dbReference type="NCBIfam" id="TIGR03309">
    <property type="entry name" value="matur_yqeB"/>
    <property type="match status" value="1"/>
</dbReference>
<dbReference type="RefSeq" id="WP_101474888.1">
    <property type="nucleotide sequence ID" value="NZ_CP060637.1"/>
</dbReference>
<dbReference type="Proteomes" id="UP000515913">
    <property type="component" value="Chromosome"/>
</dbReference>
<evidence type="ECO:0000313" key="1">
    <source>
        <dbReference type="EMBL" id="QNM15761.1"/>
    </source>
</evidence>
<dbReference type="AlphaFoldDB" id="A0A7G9GY79"/>
<gene>
    <name evidence="1" type="ORF">H9Q81_02665</name>
</gene>
<dbReference type="InterPro" id="IPR017695">
    <property type="entry name" value="Se-dep_Mo_hydrolase_YqeB"/>
</dbReference>
<proteinExistence type="predicted"/>
<dbReference type="EMBL" id="CP060637">
    <property type="protein sequence ID" value="QNM15761.1"/>
    <property type="molecule type" value="Genomic_DNA"/>
</dbReference>
<evidence type="ECO:0000313" key="2">
    <source>
        <dbReference type="Proteomes" id="UP000515913"/>
    </source>
</evidence>
<name>A0A7G9GY79_9FUSO</name>
<accession>A0A7G9GY79</accession>
<organism evidence="1 2">
    <name type="scientific">Fusobacterium hominis</name>
    <dbReference type="NCBI Taxonomy" id="2764326"/>
    <lineage>
        <taxon>Bacteria</taxon>
        <taxon>Fusobacteriati</taxon>
        <taxon>Fusobacteriota</taxon>
        <taxon>Fusobacteriia</taxon>
        <taxon>Fusobacteriales</taxon>
        <taxon>Fusobacteriaceae</taxon>
        <taxon>Fusobacterium</taxon>
    </lineage>
</organism>